<dbReference type="AlphaFoldDB" id="A0A3P3W5Y0"/>
<comment type="caution">
    <text evidence="1">The sequence shown here is derived from an EMBL/GenBank/DDBJ whole genome shotgun (WGS) entry which is preliminary data.</text>
</comment>
<dbReference type="RefSeq" id="WP_125019281.1">
    <property type="nucleotide sequence ID" value="NZ_RQVQ01000020.1"/>
</dbReference>
<evidence type="ECO:0000313" key="1">
    <source>
        <dbReference type="EMBL" id="RRJ90094.1"/>
    </source>
</evidence>
<dbReference type="EMBL" id="RQVQ01000020">
    <property type="protein sequence ID" value="RRJ90094.1"/>
    <property type="molecule type" value="Genomic_DNA"/>
</dbReference>
<proteinExistence type="predicted"/>
<organism evidence="1 2">
    <name type="scientific">Paenimyroides tangerinum</name>
    <dbReference type="NCBI Taxonomy" id="2488728"/>
    <lineage>
        <taxon>Bacteria</taxon>
        <taxon>Pseudomonadati</taxon>
        <taxon>Bacteroidota</taxon>
        <taxon>Flavobacteriia</taxon>
        <taxon>Flavobacteriales</taxon>
        <taxon>Flavobacteriaceae</taxon>
        <taxon>Paenimyroides</taxon>
    </lineage>
</organism>
<reference evidence="1 2" key="1">
    <citation type="submission" date="2018-11" db="EMBL/GenBank/DDBJ databases">
        <title>Flavobacterium sp. nov., YIM 102701-2 draft genome.</title>
        <authorList>
            <person name="Li G."/>
            <person name="Jiang Y."/>
        </authorList>
    </citation>
    <scope>NUCLEOTIDE SEQUENCE [LARGE SCALE GENOMIC DNA]</scope>
    <source>
        <strain evidence="1 2">YIM 102701-2</strain>
    </source>
</reference>
<sequence>MTPFFKNETSNTDFIVGQEWHYETRANEENSTLKILKIDNVEANIIHIAILGLKLKNIETGDLNEEIGHVPISEEVLSKSVTSLKNNQTELPDFQSGYSHWKAAYDEGKAGFFTLSVKEIVQFIDEAINKK</sequence>
<name>A0A3P3W5Y0_9FLAO</name>
<keyword evidence="2" id="KW-1185">Reference proteome</keyword>
<dbReference type="Proteomes" id="UP000275719">
    <property type="component" value="Unassembled WGS sequence"/>
</dbReference>
<gene>
    <name evidence="1" type="ORF">EG240_10110</name>
</gene>
<accession>A0A3P3W5Y0</accession>
<protein>
    <submittedName>
        <fullName evidence="1">Uncharacterized protein</fullName>
    </submittedName>
</protein>
<dbReference type="OrthoDB" id="66828at2"/>
<evidence type="ECO:0000313" key="2">
    <source>
        <dbReference type="Proteomes" id="UP000275719"/>
    </source>
</evidence>